<dbReference type="InterPro" id="IPR020846">
    <property type="entry name" value="MFS_dom"/>
</dbReference>
<feature type="transmembrane region" description="Helical" evidence="9">
    <location>
        <begin position="75"/>
        <end position="100"/>
    </location>
</feature>
<feature type="transmembrane region" description="Helical" evidence="9">
    <location>
        <begin position="204"/>
        <end position="222"/>
    </location>
</feature>
<evidence type="ECO:0000256" key="7">
    <source>
        <dbReference type="ARBA" id="ARBA00038075"/>
    </source>
</evidence>
<evidence type="ECO:0000256" key="1">
    <source>
        <dbReference type="ARBA" id="ARBA00004651"/>
    </source>
</evidence>
<dbReference type="GO" id="GO:0005886">
    <property type="term" value="C:plasma membrane"/>
    <property type="evidence" value="ECO:0007669"/>
    <property type="project" value="UniProtKB-SubCell"/>
</dbReference>
<dbReference type="InterPro" id="IPR011701">
    <property type="entry name" value="MFS"/>
</dbReference>
<dbReference type="PANTHER" id="PTHR23513:SF9">
    <property type="entry name" value="ENTEROBACTIN EXPORTER ENTS"/>
    <property type="match status" value="1"/>
</dbReference>
<name>A0A2S6GZR0_9GAMM</name>
<dbReference type="Gene3D" id="1.20.1250.20">
    <property type="entry name" value="MFS general substrate transporter like domains"/>
    <property type="match status" value="1"/>
</dbReference>
<proteinExistence type="inferred from homology"/>
<keyword evidence="3" id="KW-1003">Cell membrane</keyword>
<comment type="caution">
    <text evidence="11">The sequence shown here is derived from an EMBL/GenBank/DDBJ whole genome shotgun (WGS) entry which is preliminary data.</text>
</comment>
<evidence type="ECO:0000313" key="12">
    <source>
        <dbReference type="Proteomes" id="UP000238071"/>
    </source>
</evidence>
<sequence length="437" mass="46257">MPNRSLLEIVHSELILTPLLCLGRQAAINHQTFMQFFVKPNPFLKLLSFRVIIVLAYQIMAIVVGWHIYELTHDTLALGLVGLAEVVPYFCCALFAGYAVDHHSRRMFGVFACLMLFLTALTLTAVAAGWIGGNPALWIYGSIAFTGVARAFIGPSYSAMFALVLQREHYARASGIGSAVFQFGLVVGPAIGGILVGWAGKTAAYGVAAGLCLVAAVALLSLRVEEPPAAASAPIFTSIAEGLRFVFSNQIILGAQSLDMFAVLFGGAVSMLPAFIHDIFHYGPEGLGILRAAPAVGAVVTGLVLARHPINLHAGRWLLTAVAGFGFCMIFFAISTNFWVAGLALILSGVCDGVSVVMRTTIMQLATPDAMRGRVSAINGIFIGSSNELGAFESGIAARLMGLAPSVVFGGVMTLTVVAATAKLAPKLRRLELHQLH</sequence>
<evidence type="ECO:0000256" key="3">
    <source>
        <dbReference type="ARBA" id="ARBA00022475"/>
    </source>
</evidence>
<keyword evidence="4 9" id="KW-0812">Transmembrane</keyword>
<keyword evidence="12" id="KW-1185">Reference proteome</keyword>
<dbReference type="AlphaFoldDB" id="A0A2S6GZR0"/>
<reference evidence="11 12" key="1">
    <citation type="submission" date="2018-02" db="EMBL/GenBank/DDBJ databases">
        <title>Subsurface microbial communities from deep shales in Ohio and West Virginia, USA.</title>
        <authorList>
            <person name="Wrighton K."/>
        </authorList>
    </citation>
    <scope>NUCLEOTIDE SEQUENCE [LARGE SCALE GENOMIC DNA]</scope>
    <source>
        <strain evidence="11 12">OWC-G53F</strain>
    </source>
</reference>
<feature type="domain" description="Major facilitator superfamily (MFS) profile" evidence="10">
    <location>
        <begin position="34"/>
        <end position="429"/>
    </location>
</feature>
<evidence type="ECO:0000259" key="10">
    <source>
        <dbReference type="PROSITE" id="PS50850"/>
    </source>
</evidence>
<dbReference type="PROSITE" id="PS50850">
    <property type="entry name" value="MFS"/>
    <property type="match status" value="1"/>
</dbReference>
<comment type="subcellular location">
    <subcellularLocation>
        <location evidence="1">Cell membrane</location>
        <topology evidence="1">Multi-pass membrane protein</topology>
    </subcellularLocation>
</comment>
<feature type="transmembrane region" description="Helical" evidence="9">
    <location>
        <begin position="396"/>
        <end position="420"/>
    </location>
</feature>
<protein>
    <recommendedName>
        <fullName evidence="8">Multidrug efflux pump Tap</fullName>
    </recommendedName>
</protein>
<dbReference type="SUPFAM" id="SSF103473">
    <property type="entry name" value="MFS general substrate transporter"/>
    <property type="match status" value="1"/>
</dbReference>
<feature type="transmembrane region" description="Helical" evidence="9">
    <location>
        <begin position="176"/>
        <end position="198"/>
    </location>
</feature>
<evidence type="ECO:0000256" key="8">
    <source>
        <dbReference type="ARBA" id="ARBA00040914"/>
    </source>
</evidence>
<feature type="transmembrane region" description="Helical" evidence="9">
    <location>
        <begin position="107"/>
        <end position="131"/>
    </location>
</feature>
<dbReference type="CDD" id="cd06173">
    <property type="entry name" value="MFS_MefA_like"/>
    <property type="match status" value="1"/>
</dbReference>
<evidence type="ECO:0000256" key="5">
    <source>
        <dbReference type="ARBA" id="ARBA00022989"/>
    </source>
</evidence>
<evidence type="ECO:0000313" key="11">
    <source>
        <dbReference type="EMBL" id="PPK70724.1"/>
    </source>
</evidence>
<dbReference type="PANTHER" id="PTHR23513">
    <property type="entry name" value="INTEGRAL MEMBRANE EFFLUX PROTEIN-RELATED"/>
    <property type="match status" value="1"/>
</dbReference>
<evidence type="ECO:0000256" key="9">
    <source>
        <dbReference type="SAM" id="Phobius"/>
    </source>
</evidence>
<keyword evidence="6 9" id="KW-0472">Membrane</keyword>
<keyword evidence="5 9" id="KW-1133">Transmembrane helix</keyword>
<keyword evidence="2" id="KW-0813">Transport</keyword>
<dbReference type="EMBL" id="PTIY01000008">
    <property type="protein sequence ID" value="PPK70724.1"/>
    <property type="molecule type" value="Genomic_DNA"/>
</dbReference>
<dbReference type="GO" id="GO:0022857">
    <property type="term" value="F:transmembrane transporter activity"/>
    <property type="evidence" value="ECO:0007669"/>
    <property type="project" value="InterPro"/>
</dbReference>
<dbReference type="Pfam" id="PF07690">
    <property type="entry name" value="MFS_1"/>
    <property type="match status" value="1"/>
</dbReference>
<evidence type="ECO:0000256" key="2">
    <source>
        <dbReference type="ARBA" id="ARBA00022448"/>
    </source>
</evidence>
<feature type="transmembrane region" description="Helical" evidence="9">
    <location>
        <begin position="318"/>
        <end position="340"/>
    </location>
</feature>
<comment type="similarity">
    <text evidence="7">Belongs to the major facilitator superfamily. Drug:H(+) antiporter-3 (DHA3) (TC 2.A.1.21) family.</text>
</comment>
<feature type="transmembrane region" description="Helical" evidence="9">
    <location>
        <begin position="47"/>
        <end position="69"/>
    </location>
</feature>
<evidence type="ECO:0000256" key="4">
    <source>
        <dbReference type="ARBA" id="ARBA00022692"/>
    </source>
</evidence>
<gene>
    <name evidence="11" type="ORF">B0F88_10879</name>
</gene>
<organism evidence="11 12">
    <name type="scientific">Methylobacter tundripaludum</name>
    <dbReference type="NCBI Taxonomy" id="173365"/>
    <lineage>
        <taxon>Bacteria</taxon>
        <taxon>Pseudomonadati</taxon>
        <taxon>Pseudomonadota</taxon>
        <taxon>Gammaproteobacteria</taxon>
        <taxon>Methylococcales</taxon>
        <taxon>Methylococcaceae</taxon>
        <taxon>Methylobacter</taxon>
    </lineage>
</organism>
<feature type="transmembrane region" description="Helical" evidence="9">
    <location>
        <begin position="288"/>
        <end position="306"/>
    </location>
</feature>
<dbReference type="InterPro" id="IPR036259">
    <property type="entry name" value="MFS_trans_sf"/>
</dbReference>
<dbReference type="Proteomes" id="UP000238071">
    <property type="component" value="Unassembled WGS sequence"/>
</dbReference>
<evidence type="ECO:0000256" key="6">
    <source>
        <dbReference type="ARBA" id="ARBA00023136"/>
    </source>
</evidence>
<accession>A0A2S6GZR0</accession>
<feature type="transmembrane region" description="Helical" evidence="9">
    <location>
        <begin position="137"/>
        <end position="164"/>
    </location>
</feature>